<protein>
    <submittedName>
        <fullName evidence="3">Uncharacterized protein</fullName>
    </submittedName>
</protein>
<evidence type="ECO:0000313" key="3">
    <source>
        <dbReference type="EMBL" id="CAF4148683.1"/>
    </source>
</evidence>
<feature type="compositionally biased region" description="Polar residues" evidence="1">
    <location>
        <begin position="32"/>
        <end position="42"/>
    </location>
</feature>
<evidence type="ECO:0000313" key="4">
    <source>
        <dbReference type="Proteomes" id="UP000663881"/>
    </source>
</evidence>
<gene>
    <name evidence="3" type="ORF">OKA104_LOCUS38132</name>
    <name evidence="2" type="ORF">VCS650_LOCUS37275</name>
</gene>
<accession>A0A819Y068</accession>
<comment type="caution">
    <text evidence="3">The sequence shown here is derived from an EMBL/GenBank/DDBJ whole genome shotgun (WGS) entry which is preliminary data.</text>
</comment>
<name>A0A819Y068_9BILA</name>
<dbReference type="Proteomes" id="UP000663891">
    <property type="component" value="Unassembled WGS sequence"/>
</dbReference>
<feature type="compositionally biased region" description="Low complexity" evidence="1">
    <location>
        <begin position="71"/>
        <end position="84"/>
    </location>
</feature>
<evidence type="ECO:0000313" key="2">
    <source>
        <dbReference type="EMBL" id="CAF1413685.1"/>
    </source>
</evidence>
<dbReference type="EMBL" id="CAJNON010000990">
    <property type="protein sequence ID" value="CAF1413685.1"/>
    <property type="molecule type" value="Genomic_DNA"/>
</dbReference>
<reference evidence="3" key="1">
    <citation type="submission" date="2021-02" db="EMBL/GenBank/DDBJ databases">
        <authorList>
            <person name="Nowell W R."/>
        </authorList>
    </citation>
    <scope>NUCLEOTIDE SEQUENCE</scope>
</reference>
<feature type="compositionally biased region" description="Low complexity" evidence="1">
    <location>
        <begin position="132"/>
        <end position="142"/>
    </location>
</feature>
<dbReference type="Proteomes" id="UP000663881">
    <property type="component" value="Unassembled WGS sequence"/>
</dbReference>
<feature type="region of interest" description="Disordered" evidence="1">
    <location>
        <begin position="31"/>
        <end position="154"/>
    </location>
</feature>
<organism evidence="3 4">
    <name type="scientific">Adineta steineri</name>
    <dbReference type="NCBI Taxonomy" id="433720"/>
    <lineage>
        <taxon>Eukaryota</taxon>
        <taxon>Metazoa</taxon>
        <taxon>Spiralia</taxon>
        <taxon>Gnathifera</taxon>
        <taxon>Rotifera</taxon>
        <taxon>Eurotatoria</taxon>
        <taxon>Bdelloidea</taxon>
        <taxon>Adinetida</taxon>
        <taxon>Adinetidae</taxon>
        <taxon>Adineta</taxon>
    </lineage>
</organism>
<dbReference type="EMBL" id="CAJOAY010006710">
    <property type="protein sequence ID" value="CAF4148683.1"/>
    <property type="molecule type" value="Genomic_DNA"/>
</dbReference>
<dbReference type="AlphaFoldDB" id="A0A819Y068"/>
<proteinExistence type="predicted"/>
<sequence length="154" mass="17599">MAFHIRRSNKTFSNSSNKRYRSCQYAIHVKLTENQSPTSPQSIPLIIDEHEEQQPSDNPLMREHEPEQMDIAIETTSISSISSRIKAKSNTKTKSRNSSNSQNAALRDATNREETSTALIKNKKRKLPPSPQQQQRKQSSRSIAKRSRQDDSSF</sequence>
<evidence type="ECO:0000256" key="1">
    <source>
        <dbReference type="SAM" id="MobiDB-lite"/>
    </source>
</evidence>
<feature type="compositionally biased region" description="Basic residues" evidence="1">
    <location>
        <begin position="85"/>
        <end position="95"/>
    </location>
</feature>